<sequence length="382" mass="42809">MKAGRVRQRFGSKRLWRKQHHLAENGYASHQEWLRDWREARSDEFFVLGSRDETAGCQLCVARVADDGSQTLRLRLPDCLAPRHGKYLTIQDVRFAYGHAQVLAALESNAEYTRYRREHGEQAVRATALGQAVSYRFKRDAKGWRVFATTEMMDGPVVTDTRCGAIGVDLSADHLAVAETDASGNPVHAFRVPLVTYGKSRHQAEAIIGDAVARVVAYVRAAGKPVVIERLDFRQKRAELEGESRRYSRMLSSFSYGKVKACFLSRGYRQGMEVQQVNPAFSSVIGRVKFMERYGLSVHQAAALVLARRWLGCSERIPRRRGPPVGDGVQVAFTVPARKRVKHVWTYWGAVSGQVGPVLAVQHRLGRRRCPPNPVQAARGVA</sequence>
<accession>A0A6B1DUM8</accession>
<proteinExistence type="predicted"/>
<reference evidence="1" key="1">
    <citation type="submission" date="2019-09" db="EMBL/GenBank/DDBJ databases">
        <title>Characterisation of the sponge microbiome using genome-centric metagenomics.</title>
        <authorList>
            <person name="Engelberts J.P."/>
            <person name="Robbins S.J."/>
            <person name="De Goeij J.M."/>
            <person name="Aranda M."/>
            <person name="Bell S.C."/>
            <person name="Webster N.S."/>
        </authorList>
    </citation>
    <scope>NUCLEOTIDE SEQUENCE</scope>
    <source>
        <strain evidence="1">SB0662_bin_9</strain>
    </source>
</reference>
<protein>
    <submittedName>
        <fullName evidence="1">IS200/IS605 family element transposase accessory protein TnpB</fullName>
    </submittedName>
</protein>
<comment type="caution">
    <text evidence="1">The sequence shown here is derived from an EMBL/GenBank/DDBJ whole genome shotgun (WGS) entry which is preliminary data.</text>
</comment>
<dbReference type="AlphaFoldDB" id="A0A6B1DUM8"/>
<gene>
    <name evidence="1" type="ORF">F4Y08_11720</name>
</gene>
<organism evidence="1">
    <name type="scientific">Caldilineaceae bacterium SB0662_bin_9</name>
    <dbReference type="NCBI Taxonomy" id="2605258"/>
    <lineage>
        <taxon>Bacteria</taxon>
        <taxon>Bacillati</taxon>
        <taxon>Chloroflexota</taxon>
        <taxon>Caldilineae</taxon>
        <taxon>Caldilineales</taxon>
        <taxon>Caldilineaceae</taxon>
    </lineage>
</organism>
<dbReference type="EMBL" id="VXPY01000084">
    <property type="protein sequence ID" value="MYD90981.1"/>
    <property type="molecule type" value="Genomic_DNA"/>
</dbReference>
<evidence type="ECO:0000313" key="1">
    <source>
        <dbReference type="EMBL" id="MYD90981.1"/>
    </source>
</evidence>
<name>A0A6B1DUM8_9CHLR</name>